<evidence type="ECO:0000313" key="1">
    <source>
        <dbReference type="EMBL" id="MCP3732192.1"/>
    </source>
</evidence>
<name>A0A9X2KMY1_9SPHN</name>
<evidence type="ECO:0000313" key="2">
    <source>
        <dbReference type="Proteomes" id="UP001139451"/>
    </source>
</evidence>
<protein>
    <submittedName>
        <fullName evidence="1">Peptidase</fullName>
    </submittedName>
</protein>
<organism evidence="1 2">
    <name type="scientific">Sphingomonas tagetis</name>
    <dbReference type="NCBI Taxonomy" id="2949092"/>
    <lineage>
        <taxon>Bacteria</taxon>
        <taxon>Pseudomonadati</taxon>
        <taxon>Pseudomonadota</taxon>
        <taxon>Alphaproteobacteria</taxon>
        <taxon>Sphingomonadales</taxon>
        <taxon>Sphingomonadaceae</taxon>
        <taxon>Sphingomonas</taxon>
    </lineage>
</organism>
<comment type="caution">
    <text evidence="1">The sequence shown here is derived from an EMBL/GenBank/DDBJ whole genome shotgun (WGS) entry which is preliminary data.</text>
</comment>
<proteinExistence type="predicted"/>
<keyword evidence="2" id="KW-1185">Reference proteome</keyword>
<sequence>MFRLVCLLLELATRLLRELGRLPRRAAQALNPGNDASSRRLLWAIALASSAGLAASWAMPRVTLVMSPSIEAWAVRSAPGPIRKGDLVQFTLSHPVAGPKPVSVTKYALCMPGEQVRVALRPPDQAKHVTAAFFCSDASLGTSLAMGRGGMKLSPANIGGVIPPDFVYVGSHHPHGFDSRYFGLVRIERLRRMERLF</sequence>
<gene>
    <name evidence="1" type="ORF">M9978_17360</name>
</gene>
<reference evidence="1" key="1">
    <citation type="submission" date="2022-05" db="EMBL/GenBank/DDBJ databases">
        <title>Sphingomonas sp. strain MG17 Genome sequencing and assembly.</title>
        <authorList>
            <person name="Kim I."/>
        </authorList>
    </citation>
    <scope>NUCLEOTIDE SEQUENCE</scope>
    <source>
        <strain evidence="1">MG17</strain>
    </source>
</reference>
<dbReference type="AlphaFoldDB" id="A0A9X2KMY1"/>
<dbReference type="Proteomes" id="UP001139451">
    <property type="component" value="Unassembled WGS sequence"/>
</dbReference>
<accession>A0A9X2KMY1</accession>
<dbReference type="SUPFAM" id="SSF51306">
    <property type="entry name" value="LexA/Signal peptidase"/>
    <property type="match status" value="1"/>
</dbReference>
<dbReference type="InterPro" id="IPR036286">
    <property type="entry name" value="LexA/Signal_pep-like_sf"/>
</dbReference>
<dbReference type="RefSeq" id="WP_254295409.1">
    <property type="nucleotide sequence ID" value="NZ_JAMLDX010000015.1"/>
</dbReference>
<dbReference type="EMBL" id="JAMLDX010000015">
    <property type="protein sequence ID" value="MCP3732192.1"/>
    <property type="molecule type" value="Genomic_DNA"/>
</dbReference>